<name>A0A3N0XBY2_9FLAO</name>
<gene>
    <name evidence="1" type="ORF">EGH73_01250</name>
</gene>
<evidence type="ECO:0000313" key="1">
    <source>
        <dbReference type="EMBL" id="ROI14808.1"/>
    </source>
</evidence>
<protein>
    <recommendedName>
        <fullName evidence="3">NACHT domain-containing protein</fullName>
    </recommendedName>
</protein>
<dbReference type="RefSeq" id="WP_123280325.1">
    <property type="nucleotide sequence ID" value="NZ_RJTU01000012.1"/>
</dbReference>
<dbReference type="Proteomes" id="UP000267623">
    <property type="component" value="Unassembled WGS sequence"/>
</dbReference>
<evidence type="ECO:0000313" key="2">
    <source>
        <dbReference type="Proteomes" id="UP000267623"/>
    </source>
</evidence>
<sequence>MWNSFNTYGGSYQDSFETLGNQLFERYLLKKYPDTVEEFKIINGAGGDGGIEAYGKLSNGNIIAIQSKWFKQALDTSELGQIKKSIITALKIRPNITEYIICIPHNVSSIKVGRGKKLTQNSEDVRVRNFEKDIKDMFPELKITWWFENSILGELQNSENEGVHKYWFEKEIFYSNFLKEKFDLQKTNYWLKERYVGDLHTKGDIQRLIDRQLYNLSFRKKIIRKIHDFRNKANYTLDISEKFIHRSLKEDELIEKLKQINCFIKELIEKSIKLEIKLINGIDPNLTIDEEEELPIIKIIEDTIQKLKSTSPTNLQKNFYNRLEIVLREFDKDVIGKYLAIEDELANISTSLILGKPGTGKTLGFAYAVEECVNNSAPAILIQAKGANSTDWTQLLSQELELNNWNRNEIFNALEALAIKKDSQLASENVNNFQNTKVLICIDGLDEDIMNDSNWYDRINETIEIANKYKRIRFAFSAREYFYNNLRLPSYQKNYKELRLKREGDVKIEDVANNYFAKYNITIENHRLIKGLDSLFALKLFCEIYRGNTIKHNGIVETTTSKLINLKIERINKEYLESLGSRKAKSRNAVLEFLNIISDLFYSNSEVSHNQILDLIIESKLRYLDANEIELLIEFLSNNGIFIRYERNIKSDSILQSKESFYTFSYQSILEIIISSKISAKIINGEIDSLPDSLFNPIPLSIELDDEDYNPYSDFVPNRRIIQDILNGIFLKKHKLIGFDGFLIKGFTENEIFELQLDTLYAAPNEISCNYKDWITEIFNNDYIKRFQILQNLIIPLSYDNDSSFNAMYLHNILKNIYSHFERDKFWSGLDEYESNIMSKKLDVDRYTLSEWSLSSILNDNFDLDETDMFDGLPLVYAWGFTSLDQKLRENLRIKLTKWALIVPFEFKNLLELMLSINEQQILEDLASVTLGIATKCKNQNAIQELAVWSINNIFSDTDKYRNVIVRYGFRAIIERAFQNKLISKEEVEKSRPVRKDNFILLKVDEEYLKDPKDDFYPIGHDLSWYVIKKAYDDFLSIDTGFNSLSFSKENPFITAFYKKYSSLMNNSKSERIWGMAAAIAYIKSLGFNRSNGYVNTDATHGSKSQKFTFEEKYVWLAVHYLKGYLSDHLPYQYDDENDQYIWLDDYSKIVNVFNPAEELQRDIENQIDEYFNPPLWVIKEELVSEIDTSNDLQDEIDRIVNTEPEIDFKNWLLYHDLDFNIKTEKEYLAIYQSTGLTNSSETINGYIDCFSYIIKEEDFDLFAKQISIDSKSIILSDFGRPNTDTYATPANLFWMDWIGEKHDQTEFDEGKFVFTCLTRVMKDTIEGEKEVIIPAKKIRNLLNISELDNNQYVTINSDIIGFDHEVNTGRFSRGDYQSIILITRDILQKTLSENGLKIFWMANHFIKKNPINKSIEEIKYCQKVRKYIVWLDEDELKSVNYYEGYFSNS</sequence>
<reference evidence="2" key="2">
    <citation type="submission" date="2018-11" db="EMBL/GenBank/DDBJ databases">
        <title>Proposal to divide the Flavobacteriaceae and reorganize its genera based on Amino Acid Identity values calculated from whole genome sequences.</title>
        <authorList>
            <person name="Nicholson A.C."/>
            <person name="Gulvik C.A."/>
            <person name="Whitney A.M."/>
            <person name="Humrighouse B.W."/>
            <person name="Bell M."/>
            <person name="Holmes B."/>
            <person name="Steigerwalt A."/>
            <person name="Villarma A."/>
            <person name="Sheth M."/>
            <person name="Batra D."/>
            <person name="Pryor J."/>
            <person name="Bernardet J.-F."/>
            <person name="Hugo C."/>
            <person name="Kampfer P."/>
            <person name="Newman J."/>
            <person name="Mcquiston J."/>
        </authorList>
    </citation>
    <scope>NUCLEOTIDE SEQUENCE [LARGE SCALE GENOMIC DNA]</scope>
    <source>
        <strain evidence="2">DSM 22165</strain>
    </source>
</reference>
<dbReference type="EMBL" id="RJTU01000012">
    <property type="protein sequence ID" value="ROI14808.1"/>
    <property type="molecule type" value="Genomic_DNA"/>
</dbReference>
<evidence type="ECO:0008006" key="3">
    <source>
        <dbReference type="Google" id="ProtNLM"/>
    </source>
</evidence>
<organism evidence="1 2">
    <name type="scientific">Epilithonimonas hominis</name>
    <dbReference type="NCBI Taxonomy" id="420404"/>
    <lineage>
        <taxon>Bacteria</taxon>
        <taxon>Pseudomonadati</taxon>
        <taxon>Bacteroidota</taxon>
        <taxon>Flavobacteriia</taxon>
        <taxon>Flavobacteriales</taxon>
        <taxon>Weeksellaceae</taxon>
        <taxon>Chryseobacterium group</taxon>
        <taxon>Epilithonimonas</taxon>
    </lineage>
</organism>
<reference evidence="2" key="1">
    <citation type="submission" date="2018-11" db="EMBL/GenBank/DDBJ databases">
        <title>Proposal to divide the Flavobacteriaceae and reorganize its genera based on Amino Acid Identity values calculated from whole genome sequences.</title>
        <authorList>
            <person name="Nicholson A.C."/>
            <person name="Gulvik C.A."/>
            <person name="Whitney A.M."/>
            <person name="Humrighouse B.W."/>
            <person name="Bell M."/>
            <person name="Holmes B."/>
            <person name="Steigerwalt A."/>
            <person name="Villarma A."/>
            <person name="Sheth M."/>
            <person name="Batra D."/>
            <person name="Pryor J."/>
            <person name="Bernardet J.-F."/>
            <person name="Hugo C."/>
            <person name="Kampfer P."/>
            <person name="Newman J."/>
            <person name="Mcquiston J.R."/>
        </authorList>
    </citation>
    <scope>NUCLEOTIDE SEQUENCE [LARGE SCALE GENOMIC DNA]</scope>
    <source>
        <strain evidence="2">DSM 22165</strain>
    </source>
</reference>
<proteinExistence type="predicted"/>
<comment type="caution">
    <text evidence="1">The sequence shown here is derived from an EMBL/GenBank/DDBJ whole genome shotgun (WGS) entry which is preliminary data.</text>
</comment>
<accession>A0A3N0XBY2</accession>